<dbReference type="PANTHER" id="PTHR33480">
    <property type="entry name" value="SET DOMAIN-CONTAINING PROTEIN-RELATED"/>
    <property type="match status" value="1"/>
</dbReference>
<reference evidence="1 2" key="1">
    <citation type="journal article" date="2007" name="Science">
        <title>Sea anemone genome reveals ancestral eumetazoan gene repertoire and genomic organization.</title>
        <authorList>
            <person name="Putnam N.H."/>
            <person name="Srivastava M."/>
            <person name="Hellsten U."/>
            <person name="Dirks B."/>
            <person name="Chapman J."/>
            <person name="Salamov A."/>
            <person name="Terry A."/>
            <person name="Shapiro H."/>
            <person name="Lindquist E."/>
            <person name="Kapitonov V.V."/>
            <person name="Jurka J."/>
            <person name="Genikhovich G."/>
            <person name="Grigoriev I.V."/>
            <person name="Lucas S.M."/>
            <person name="Steele R.E."/>
            <person name="Finnerty J.R."/>
            <person name="Technau U."/>
            <person name="Martindale M.Q."/>
            <person name="Rokhsar D.S."/>
        </authorList>
    </citation>
    <scope>NUCLEOTIDE SEQUENCE [LARGE SCALE GENOMIC DNA]</scope>
    <source>
        <strain evidence="2">CH2 X CH6</strain>
    </source>
</reference>
<accession>A7T017</accession>
<keyword evidence="2" id="KW-1185">Reference proteome</keyword>
<evidence type="ECO:0000313" key="2">
    <source>
        <dbReference type="Proteomes" id="UP000001593"/>
    </source>
</evidence>
<dbReference type="PANTHER" id="PTHR33480:SF4">
    <property type="entry name" value="PX DOMAIN-CONTAINING PROTEIN"/>
    <property type="match status" value="1"/>
</dbReference>
<organism evidence="1 2">
    <name type="scientific">Nematostella vectensis</name>
    <name type="common">Starlet sea anemone</name>
    <dbReference type="NCBI Taxonomy" id="45351"/>
    <lineage>
        <taxon>Eukaryota</taxon>
        <taxon>Metazoa</taxon>
        <taxon>Cnidaria</taxon>
        <taxon>Anthozoa</taxon>
        <taxon>Hexacorallia</taxon>
        <taxon>Actiniaria</taxon>
        <taxon>Edwardsiidae</taxon>
        <taxon>Nematostella</taxon>
    </lineage>
</organism>
<dbReference type="HOGENOM" id="CLU_691351_0_0_1"/>
<name>A7T017_NEMVE</name>
<dbReference type="EMBL" id="DS469994">
    <property type="protein sequence ID" value="EDO30693.1"/>
    <property type="molecule type" value="Genomic_DNA"/>
</dbReference>
<gene>
    <name evidence="1" type="ORF">NEMVEDRAFT_v1g220216</name>
</gene>
<dbReference type="InParanoid" id="A7T017"/>
<sequence>MVSNSTEVMEAFPSEDIAEELRDLDFGEGQLIVVRKPTTSEGPDAYLPCKSCLGFYKGDDLWKHKKKCAFKQHGTDKEANLYTKSVYGEVNKLYCERDEVGFVAKHDELIIQMGNCLYDQHGERQATYISTKMREIARLVLEVKINEPSQHGLTELITTRNFALVSSKSLASVGERKYNKINLLPLAEDLAMLRAYLDKNPQTRKYKQVFEITHTCTGGFVGLWGSISDNITHTGTDGYVGLWGSISDNITHTGTDGYVGLWGSISDNITHTANLYTKSVYGEVNKLYCERDEVGFVAKHDELIIQMGNCLYDQHGERQATYISTKMREIARLVLEVKINEPSQHGLTELITTRNFALVSSKSLASVGERKYNKINLLPLAEDLAMLRAYLDKNPQTRK</sequence>
<protein>
    <submittedName>
        <fullName evidence="1">Uncharacterized protein</fullName>
    </submittedName>
</protein>
<dbReference type="Proteomes" id="UP000001593">
    <property type="component" value="Unassembled WGS sequence"/>
</dbReference>
<dbReference type="AlphaFoldDB" id="A7T017"/>
<proteinExistence type="predicted"/>
<evidence type="ECO:0000313" key="1">
    <source>
        <dbReference type="EMBL" id="EDO30693.1"/>
    </source>
</evidence>